<dbReference type="AlphaFoldDB" id="A0A6C0KVI9"/>
<dbReference type="EMBL" id="MN740971">
    <property type="protein sequence ID" value="QHU20707.1"/>
    <property type="molecule type" value="Genomic_DNA"/>
</dbReference>
<reference evidence="1" key="1">
    <citation type="journal article" date="2020" name="Nature">
        <title>Giant virus diversity and host interactions through global metagenomics.</title>
        <authorList>
            <person name="Schulz F."/>
            <person name="Roux S."/>
            <person name="Paez-Espino D."/>
            <person name="Jungbluth S."/>
            <person name="Walsh D.A."/>
            <person name="Denef V.J."/>
            <person name="McMahon K.D."/>
            <person name="Konstantinidis K.T."/>
            <person name="Eloe-Fadrosh E.A."/>
            <person name="Kyrpides N.C."/>
            <person name="Woyke T."/>
        </authorList>
    </citation>
    <scope>NUCLEOTIDE SEQUENCE</scope>
    <source>
        <strain evidence="1">GVMAG-S-3300013093-109</strain>
    </source>
</reference>
<name>A0A6C0KVI9_9ZZZZ</name>
<proteinExistence type="predicted"/>
<accession>A0A6C0KVI9</accession>
<organism evidence="1">
    <name type="scientific">viral metagenome</name>
    <dbReference type="NCBI Taxonomy" id="1070528"/>
    <lineage>
        <taxon>unclassified sequences</taxon>
        <taxon>metagenomes</taxon>
        <taxon>organismal metagenomes</taxon>
    </lineage>
</organism>
<protein>
    <submittedName>
        <fullName evidence="1">Uncharacterized protein</fullName>
    </submittedName>
</protein>
<sequence>MSFCIEIGHMVSCIQFCCPVVEEVEYRPVNPVLQEPILQSPPNPTSPYQAPAQIEITPPLLPLP</sequence>
<evidence type="ECO:0000313" key="1">
    <source>
        <dbReference type="EMBL" id="QHU20707.1"/>
    </source>
</evidence>